<evidence type="ECO:0008006" key="9">
    <source>
        <dbReference type="Google" id="ProtNLM"/>
    </source>
</evidence>
<gene>
    <name evidence="7" type="ORF">E1B28_011335</name>
</gene>
<dbReference type="PANTHER" id="PTHR19372">
    <property type="entry name" value="SULFITE REDUCTASE"/>
    <property type="match status" value="1"/>
</dbReference>
<dbReference type="AlphaFoldDB" id="A0A9P7UQ37"/>
<dbReference type="Gene3D" id="2.60.40.650">
    <property type="match status" value="1"/>
</dbReference>
<dbReference type="Pfam" id="PF00174">
    <property type="entry name" value="Oxidored_molyb"/>
    <property type="match status" value="1"/>
</dbReference>
<keyword evidence="3" id="KW-0479">Metal-binding</keyword>
<dbReference type="FunFam" id="3.90.420.10:FF:000002">
    <property type="entry name" value="sulfite oxidase, mitochondrial"/>
    <property type="match status" value="1"/>
</dbReference>
<accession>A0A9P7UQ37</accession>
<dbReference type="RefSeq" id="XP_043006145.1">
    <property type="nucleotide sequence ID" value="XM_043156359.1"/>
</dbReference>
<dbReference type="SUPFAM" id="SSF56524">
    <property type="entry name" value="Oxidoreductase molybdopterin-binding domain"/>
    <property type="match status" value="1"/>
</dbReference>
<dbReference type="GO" id="GO:0005739">
    <property type="term" value="C:mitochondrion"/>
    <property type="evidence" value="ECO:0007669"/>
    <property type="project" value="TreeGrafter"/>
</dbReference>
<proteinExistence type="predicted"/>
<evidence type="ECO:0000259" key="6">
    <source>
        <dbReference type="Pfam" id="PF03404"/>
    </source>
</evidence>
<comment type="cofactor">
    <cofactor evidence="1">
        <name>Mo-molybdopterin</name>
        <dbReference type="ChEBI" id="CHEBI:71302"/>
    </cofactor>
</comment>
<evidence type="ECO:0000259" key="5">
    <source>
        <dbReference type="Pfam" id="PF00174"/>
    </source>
</evidence>
<dbReference type="OrthoDB" id="10051395at2759"/>
<dbReference type="Pfam" id="PF03404">
    <property type="entry name" value="Mo-co_dimer"/>
    <property type="match status" value="1"/>
</dbReference>
<evidence type="ECO:0000313" key="7">
    <source>
        <dbReference type="EMBL" id="KAG7089675.1"/>
    </source>
</evidence>
<dbReference type="SUPFAM" id="SSF81296">
    <property type="entry name" value="E set domains"/>
    <property type="match status" value="1"/>
</dbReference>
<dbReference type="EMBL" id="CM032187">
    <property type="protein sequence ID" value="KAG7089675.1"/>
    <property type="molecule type" value="Genomic_DNA"/>
</dbReference>
<dbReference type="GO" id="GO:0030151">
    <property type="term" value="F:molybdenum ion binding"/>
    <property type="evidence" value="ECO:0007669"/>
    <property type="project" value="InterPro"/>
</dbReference>
<dbReference type="PANTHER" id="PTHR19372:SF7">
    <property type="entry name" value="SULFITE OXIDASE, MITOCHONDRIAL"/>
    <property type="match status" value="1"/>
</dbReference>
<keyword evidence="8" id="KW-1185">Reference proteome</keyword>
<dbReference type="GO" id="GO:0043546">
    <property type="term" value="F:molybdopterin cofactor binding"/>
    <property type="evidence" value="ECO:0007669"/>
    <property type="project" value="TreeGrafter"/>
</dbReference>
<feature type="domain" description="Oxidoreductase molybdopterin-binding" evidence="5">
    <location>
        <begin position="46"/>
        <end position="223"/>
    </location>
</feature>
<organism evidence="7 8">
    <name type="scientific">Marasmius oreades</name>
    <name type="common">fairy-ring Marasmius</name>
    <dbReference type="NCBI Taxonomy" id="181124"/>
    <lineage>
        <taxon>Eukaryota</taxon>
        <taxon>Fungi</taxon>
        <taxon>Dikarya</taxon>
        <taxon>Basidiomycota</taxon>
        <taxon>Agaricomycotina</taxon>
        <taxon>Agaricomycetes</taxon>
        <taxon>Agaricomycetidae</taxon>
        <taxon>Agaricales</taxon>
        <taxon>Marasmiineae</taxon>
        <taxon>Marasmiaceae</taxon>
        <taxon>Marasmius</taxon>
    </lineage>
</organism>
<dbReference type="InterPro" id="IPR036374">
    <property type="entry name" value="OxRdtase_Mopterin-bd_sf"/>
</dbReference>
<dbReference type="GO" id="GO:0006790">
    <property type="term" value="P:sulfur compound metabolic process"/>
    <property type="evidence" value="ECO:0007669"/>
    <property type="project" value="TreeGrafter"/>
</dbReference>
<feature type="domain" description="Moybdenum cofactor oxidoreductase dimerisation" evidence="6">
    <location>
        <begin position="268"/>
        <end position="356"/>
    </location>
</feature>
<keyword evidence="4" id="KW-0560">Oxidoreductase</keyword>
<dbReference type="InterPro" id="IPR008335">
    <property type="entry name" value="Mopterin_OxRdtase_euk"/>
</dbReference>
<evidence type="ECO:0000256" key="3">
    <source>
        <dbReference type="ARBA" id="ARBA00022723"/>
    </source>
</evidence>
<comment type="caution">
    <text evidence="7">The sequence shown here is derived from an EMBL/GenBank/DDBJ whole genome shotgun (WGS) entry which is preliminary data.</text>
</comment>
<evidence type="ECO:0000256" key="2">
    <source>
        <dbReference type="ARBA" id="ARBA00022505"/>
    </source>
</evidence>
<reference evidence="7" key="1">
    <citation type="journal article" date="2021" name="Genome Biol. Evol.">
        <title>The assembled and annotated genome of the fairy-ring fungus Marasmius oreades.</title>
        <authorList>
            <person name="Hiltunen M."/>
            <person name="Ament-Velasquez S.L."/>
            <person name="Johannesson H."/>
        </authorList>
    </citation>
    <scope>NUCLEOTIDE SEQUENCE</scope>
    <source>
        <strain evidence="7">03SP1</strain>
    </source>
</reference>
<evidence type="ECO:0000313" key="8">
    <source>
        <dbReference type="Proteomes" id="UP001049176"/>
    </source>
</evidence>
<evidence type="ECO:0000256" key="4">
    <source>
        <dbReference type="ARBA" id="ARBA00023002"/>
    </source>
</evidence>
<keyword evidence="2" id="KW-0500">Molybdenum</keyword>
<evidence type="ECO:0000256" key="1">
    <source>
        <dbReference type="ARBA" id="ARBA00001924"/>
    </source>
</evidence>
<dbReference type="Gene3D" id="3.90.420.10">
    <property type="entry name" value="Oxidoreductase, molybdopterin-binding domain"/>
    <property type="match status" value="1"/>
</dbReference>
<dbReference type="GO" id="GO:0020037">
    <property type="term" value="F:heme binding"/>
    <property type="evidence" value="ECO:0007669"/>
    <property type="project" value="TreeGrafter"/>
</dbReference>
<dbReference type="InterPro" id="IPR014756">
    <property type="entry name" value="Ig_E-set"/>
</dbReference>
<dbReference type="Proteomes" id="UP001049176">
    <property type="component" value="Chromosome 7"/>
</dbReference>
<dbReference type="InterPro" id="IPR005066">
    <property type="entry name" value="MoCF_OxRdtse_dimer"/>
</dbReference>
<dbReference type="InterPro" id="IPR000572">
    <property type="entry name" value="OxRdtase_Mopterin-bd_dom"/>
</dbReference>
<dbReference type="GeneID" id="66080410"/>
<sequence>MDFSNEPPHSKALIVQSQAPFNAEPPVSALVEFQVTPEDIVYCRNHGPVREFVEDEYAITFNGAVEKETKFSVPDLKKFPKATVTAVLQCAGNRRQEMGAIKPVHGVNWLDGVLANCTWGGVRLRDVLEHIGVQTNSNNPMHVCFASYATPCQDDTYYGASVPLEKAMSLEDDVLLAYEMNDEPLSAEHGGPVRVIVPGYLGARWVKWLDNVNVSTQESPNFYQQRDYRILPPHVETKEQAKDYWPKCPSMAALPLNSVVATVYRLSPSTLFVKGYAVPGDAGNVETVEVTADQGATWVPAQITYQEGKWSWTLWEAEVESPAETGRVFCRATDSSGNVQKREGEWNMRGVAYSAWSSRTW</sequence>
<protein>
    <recommendedName>
        <fullName evidence="9">Sulfite oxidase</fullName>
    </recommendedName>
</protein>
<dbReference type="GO" id="GO:0008482">
    <property type="term" value="F:sulfite oxidase activity"/>
    <property type="evidence" value="ECO:0007669"/>
    <property type="project" value="TreeGrafter"/>
</dbReference>
<name>A0A9P7UQ37_9AGAR</name>
<dbReference type="KEGG" id="more:E1B28_011335"/>
<dbReference type="PRINTS" id="PR00407">
    <property type="entry name" value="EUMOPTERIN"/>
</dbReference>